<reference evidence="1 2" key="1">
    <citation type="submission" date="2024-02" db="EMBL/GenBank/DDBJ databases">
        <authorList>
            <person name="Daric V."/>
            <person name="Darras S."/>
        </authorList>
    </citation>
    <scope>NUCLEOTIDE SEQUENCE [LARGE SCALE GENOMIC DNA]</scope>
</reference>
<organism evidence="1 2">
    <name type="scientific">Clavelina lepadiformis</name>
    <name type="common">Light-bulb sea squirt</name>
    <name type="synonym">Ascidia lepadiformis</name>
    <dbReference type="NCBI Taxonomy" id="159417"/>
    <lineage>
        <taxon>Eukaryota</taxon>
        <taxon>Metazoa</taxon>
        <taxon>Chordata</taxon>
        <taxon>Tunicata</taxon>
        <taxon>Ascidiacea</taxon>
        <taxon>Aplousobranchia</taxon>
        <taxon>Clavelinidae</taxon>
        <taxon>Clavelina</taxon>
    </lineage>
</organism>
<proteinExistence type="predicted"/>
<gene>
    <name evidence="1" type="ORF">CVLEPA_LOCUS15407</name>
</gene>
<sequence>MRDPTARIVSAHSSKFTNRTTSTYFKLSYGLQIAMQQAKLFSKGVNLNDRNIVATSNLKMDPDFQRLSTDEQQEVIDYARIMRFGNISFHQFARFVSQKNPSRTMLLEPHWRPQVDLYTIHLLLRT</sequence>
<evidence type="ECO:0000313" key="2">
    <source>
        <dbReference type="Proteomes" id="UP001642483"/>
    </source>
</evidence>
<keyword evidence="2" id="KW-1185">Reference proteome</keyword>
<name>A0ABP0G0R9_CLALP</name>
<protein>
    <submittedName>
        <fullName evidence="1">Uncharacterized protein</fullName>
    </submittedName>
</protein>
<accession>A0ABP0G0R9</accession>
<dbReference type="Proteomes" id="UP001642483">
    <property type="component" value="Unassembled WGS sequence"/>
</dbReference>
<dbReference type="EMBL" id="CAWYQH010000097">
    <property type="protein sequence ID" value="CAK8684421.1"/>
    <property type="molecule type" value="Genomic_DNA"/>
</dbReference>
<evidence type="ECO:0000313" key="1">
    <source>
        <dbReference type="EMBL" id="CAK8684421.1"/>
    </source>
</evidence>
<comment type="caution">
    <text evidence="1">The sequence shown here is derived from an EMBL/GenBank/DDBJ whole genome shotgun (WGS) entry which is preliminary data.</text>
</comment>